<keyword evidence="11 17" id="KW-0863">Zinc-finger</keyword>
<evidence type="ECO:0000256" key="13">
    <source>
        <dbReference type="ARBA" id="ARBA00023125"/>
    </source>
</evidence>
<keyword evidence="9" id="KW-1090">Inhibition of host innate immune response by virus</keyword>
<evidence type="ECO:0000256" key="4">
    <source>
        <dbReference type="ARBA" id="ARBA00014388"/>
    </source>
</evidence>
<evidence type="ECO:0000256" key="2">
    <source>
        <dbReference type="ARBA" id="ARBA00004192"/>
    </source>
</evidence>
<comment type="subunit">
    <text evidence="17">Monomer. Homodimer. Homooligomer. Self-interaction correlates with nuclear localization and efficient activation of transcription.</text>
</comment>
<feature type="region of interest" description="Disordered" evidence="18">
    <location>
        <begin position="77"/>
        <end position="106"/>
    </location>
</feature>
<evidence type="ECO:0000256" key="7">
    <source>
        <dbReference type="ARBA" id="ARBA00022562"/>
    </source>
</evidence>
<evidence type="ECO:0000256" key="1">
    <source>
        <dbReference type="ARBA" id="ARBA00004147"/>
    </source>
</evidence>
<reference evidence="19" key="1">
    <citation type="submission" date="2015-08" db="EMBL/GenBank/DDBJ databases">
        <title>First report of Soybean chlorotic blotch virus and West African Asystasia virus 1 infecting cassava and a wild cassava relative in Cameroon and Togo.</title>
        <authorList>
            <person name="Leke W.N."/>
            <person name="Mignouna D.B."/>
            <person name="Brown J.K."/>
            <person name="Fondong V.N."/>
        </authorList>
    </citation>
    <scope>NUCLEOTIDE SEQUENCE</scope>
    <source>
        <strain evidence="19">Cameroon-Asystasia-6</strain>
    </source>
</reference>
<dbReference type="PRINTS" id="PR00230">
    <property type="entry name" value="GEMCOATAL2"/>
</dbReference>
<feature type="compositionally biased region" description="Basic and acidic residues" evidence="18">
    <location>
        <begin position="77"/>
        <end position="97"/>
    </location>
</feature>
<comment type="domain">
    <text evidence="17">The zinc finger and the transactivation region are involved in PTGS suppression.</text>
</comment>
<protein>
    <recommendedName>
        <fullName evidence="4 17">Transcriptional activator protein</fullName>
        <shortName evidence="17">TrAP</shortName>
    </recommendedName>
</protein>
<evidence type="ECO:0000256" key="10">
    <source>
        <dbReference type="ARBA" id="ARBA00022723"/>
    </source>
</evidence>
<keyword evidence="14 17" id="KW-0010">Activator</keyword>
<evidence type="ECO:0000256" key="17">
    <source>
        <dbReference type="RuleBase" id="RU363028"/>
    </source>
</evidence>
<dbReference type="InterPro" id="IPR000942">
    <property type="entry name" value="Gemini_AL2"/>
</dbReference>
<evidence type="ECO:0000313" key="19">
    <source>
        <dbReference type="EMBL" id="ALQ10810.1"/>
    </source>
</evidence>
<comment type="function">
    <text evidence="17">Strong activator of the late viral genes promoters. Acts as a suppressor of RNA-mediated gene silencing, also known as post-transcriptional gene silencing (PTGS), a mechanism of plant viral defense that limits the accumulation of viral RNAs. Also suppresses the host basal defense by interacting with and inhibiting SNF1 kinase, a key regulator of cell metabolism implicated in innate antiviral defense. Determines pathogenicity.</text>
</comment>
<dbReference type="GO" id="GO:0030430">
    <property type="term" value="C:host cell cytoplasm"/>
    <property type="evidence" value="ECO:0007669"/>
    <property type="project" value="UniProtKB-SubCell"/>
</dbReference>
<comment type="subcellular location">
    <subcellularLocation>
        <location evidence="2 17">Host cytoplasm</location>
    </subcellularLocation>
    <subcellularLocation>
        <location evidence="1 17">Host nucleus</location>
    </subcellularLocation>
</comment>
<dbReference type="GO" id="GO:0003677">
    <property type="term" value="F:DNA binding"/>
    <property type="evidence" value="ECO:0007669"/>
    <property type="project" value="UniProtKB-KW"/>
</dbReference>
<sequence length="135" mass="15659">MPPSYTSKHLSTPVPIKVSHRLAKKRRQRRKTINLRCGCAFLISESCTDYGFSHRGIHHCSSSAEWNILLGTEESNIHNDNRTHRQTIQHEPRHTEHPNQVQPQPEEGFRDSQMLFELQGLDEIEEFDISVLEGF</sequence>
<dbReference type="EMBL" id="KT444607">
    <property type="protein sequence ID" value="ALQ10810.1"/>
    <property type="molecule type" value="Genomic_DNA"/>
</dbReference>
<keyword evidence="15 17" id="KW-1035">Host cytoplasm</keyword>
<comment type="similarity">
    <text evidence="3 17">Belongs to the geminiviridae transcriptional activator protein family.</text>
</comment>
<dbReference type="GO" id="GO:0019028">
    <property type="term" value="C:viral capsid"/>
    <property type="evidence" value="ECO:0007669"/>
    <property type="project" value="InterPro"/>
</dbReference>
<evidence type="ECO:0000256" key="16">
    <source>
        <dbReference type="ARBA" id="ARBA00023280"/>
    </source>
</evidence>
<evidence type="ECO:0000256" key="9">
    <source>
        <dbReference type="ARBA" id="ARBA00022632"/>
    </source>
</evidence>
<evidence type="ECO:0000256" key="14">
    <source>
        <dbReference type="ARBA" id="ARBA00023159"/>
    </source>
</evidence>
<evidence type="ECO:0000256" key="3">
    <source>
        <dbReference type="ARBA" id="ARBA00007672"/>
    </source>
</evidence>
<keyword evidence="7 17" id="KW-1048">Host nucleus</keyword>
<evidence type="ECO:0000256" key="12">
    <source>
        <dbReference type="ARBA" id="ARBA00022833"/>
    </source>
</evidence>
<dbReference type="GO" id="GO:0052170">
    <property type="term" value="P:symbiont-mediated suppression of host innate immune response"/>
    <property type="evidence" value="ECO:0007669"/>
    <property type="project" value="UniProtKB-KW"/>
</dbReference>
<evidence type="ECO:0000256" key="18">
    <source>
        <dbReference type="SAM" id="MobiDB-lite"/>
    </source>
</evidence>
<evidence type="ECO:0000256" key="5">
    <source>
        <dbReference type="ARBA" id="ARBA00022463"/>
    </source>
</evidence>
<evidence type="ECO:0000256" key="11">
    <source>
        <dbReference type="ARBA" id="ARBA00022771"/>
    </source>
</evidence>
<keyword evidence="12 17" id="KW-0862">Zinc</keyword>
<accession>A0A191LVC6</accession>
<evidence type="ECO:0000256" key="15">
    <source>
        <dbReference type="ARBA" id="ARBA00023200"/>
    </source>
</evidence>
<evidence type="ECO:0000256" key="8">
    <source>
        <dbReference type="ARBA" id="ARBA00022581"/>
    </source>
</evidence>
<keyword evidence="16" id="KW-0899">Viral immunoevasion</keyword>
<keyword evidence="6" id="KW-0597">Phosphoprotein</keyword>
<keyword evidence="8 17" id="KW-0945">Host-virus interaction</keyword>
<keyword evidence="10 17" id="KW-0479">Metal-binding</keyword>
<dbReference type="GO" id="GO:0042025">
    <property type="term" value="C:host cell nucleus"/>
    <property type="evidence" value="ECO:0007669"/>
    <property type="project" value="UniProtKB-SubCell"/>
</dbReference>
<keyword evidence="13 17" id="KW-0238">DNA-binding</keyword>
<evidence type="ECO:0000256" key="6">
    <source>
        <dbReference type="ARBA" id="ARBA00022553"/>
    </source>
</evidence>
<dbReference type="Pfam" id="PF01440">
    <property type="entry name" value="Gemini_AL2"/>
    <property type="match status" value="1"/>
</dbReference>
<name>A0A191LVC6_9GEMI</name>
<dbReference type="GO" id="GO:0005198">
    <property type="term" value="F:structural molecule activity"/>
    <property type="evidence" value="ECO:0007669"/>
    <property type="project" value="InterPro"/>
</dbReference>
<proteinExistence type="inferred from homology"/>
<dbReference type="GO" id="GO:0008270">
    <property type="term" value="F:zinc ion binding"/>
    <property type="evidence" value="ECO:0007669"/>
    <property type="project" value="UniProtKB-KW"/>
</dbReference>
<keyword evidence="5 17" id="KW-0941">Suppressor of RNA silencing</keyword>
<organism evidence="19">
    <name type="scientific">West African Asystasia virus 1</name>
    <dbReference type="NCBI Taxonomy" id="1046573"/>
    <lineage>
        <taxon>Viruses</taxon>
        <taxon>Monodnaviria</taxon>
        <taxon>Shotokuvirae</taxon>
        <taxon>Cressdnaviricota</taxon>
        <taxon>Repensiviricetes</taxon>
        <taxon>Geplafuvirales</taxon>
        <taxon>Geminiviridae</taxon>
        <taxon>Begomovirus</taxon>
        <taxon>Begomovirus asystasiaprimi</taxon>
    </lineage>
</organism>